<dbReference type="PANTHER" id="PTHR46382">
    <property type="entry name" value="PHOSPHATIDATE CYTIDYLYLTRANSFERASE"/>
    <property type="match status" value="1"/>
</dbReference>
<keyword evidence="12 18" id="KW-0548">Nucleotidyltransferase</keyword>
<dbReference type="EC" id="2.7.7.41" evidence="6 18"/>
<evidence type="ECO:0000256" key="15">
    <source>
        <dbReference type="ARBA" id="ARBA00023136"/>
    </source>
</evidence>
<evidence type="ECO:0000256" key="18">
    <source>
        <dbReference type="RuleBase" id="RU003938"/>
    </source>
</evidence>
<feature type="transmembrane region" description="Helical" evidence="19">
    <location>
        <begin position="51"/>
        <end position="72"/>
    </location>
</feature>
<comment type="pathway">
    <text evidence="3 18">Phospholipid metabolism; CDP-diacylglycerol biosynthesis; CDP-diacylglycerol from sn-glycerol 3-phosphate: step 3/3.</text>
</comment>
<comment type="pathway">
    <text evidence="4">Lipid metabolism.</text>
</comment>
<sequence length="306" mass="32695">MTSSTGAGVSVAPIEGNIAVSDARDASLPARILTAVIFLPLLVLMARVGGIVYLVFTLFVVGLGLREFYLLLDAKGLSPHWKSGMFAGLLLPVAAYFRARTHRFEEWHGDAFLTVLIGAVLLAELRRGAGKEAIANSAATFLGVLYIGWLGTHLVALRELPAAFGRPYIEGMSFALLPFFLTWICDAAAYAFGRAFGRIKLMPSISPAKSVEGAAAGLLVAIGAGFAARAWFARYLTPLDAVALGVLVGVFGQLGDLVESLLKRDVETKDSSRLIPGHGGVLDRFDSVLFTAPIVYYYLIFRVLGG</sequence>
<evidence type="ECO:0000256" key="19">
    <source>
        <dbReference type="SAM" id="Phobius"/>
    </source>
</evidence>
<evidence type="ECO:0000256" key="11">
    <source>
        <dbReference type="ARBA" id="ARBA00022692"/>
    </source>
</evidence>
<keyword evidence="13 19" id="KW-1133">Transmembrane helix</keyword>
<evidence type="ECO:0000256" key="2">
    <source>
        <dbReference type="ARBA" id="ARBA00004651"/>
    </source>
</evidence>
<organism evidence="20 21">
    <name type="scientific">Eiseniibacteriota bacterium</name>
    <dbReference type="NCBI Taxonomy" id="2212470"/>
    <lineage>
        <taxon>Bacteria</taxon>
        <taxon>Candidatus Eiseniibacteriota</taxon>
    </lineage>
</organism>
<evidence type="ECO:0000313" key="21">
    <source>
        <dbReference type="Proteomes" id="UP000317691"/>
    </source>
</evidence>
<dbReference type="GO" id="GO:0005886">
    <property type="term" value="C:plasma membrane"/>
    <property type="evidence" value="ECO:0007669"/>
    <property type="project" value="UniProtKB-SubCell"/>
</dbReference>
<feature type="transmembrane region" description="Helical" evidence="19">
    <location>
        <begin position="137"/>
        <end position="156"/>
    </location>
</feature>
<evidence type="ECO:0000256" key="6">
    <source>
        <dbReference type="ARBA" id="ARBA00012487"/>
    </source>
</evidence>
<dbReference type="Pfam" id="PF01148">
    <property type="entry name" value="CTP_transf_1"/>
    <property type="match status" value="1"/>
</dbReference>
<keyword evidence="15 19" id="KW-0472">Membrane</keyword>
<keyword evidence="10 18" id="KW-0808">Transferase</keyword>
<evidence type="ECO:0000256" key="1">
    <source>
        <dbReference type="ARBA" id="ARBA00001698"/>
    </source>
</evidence>
<gene>
    <name evidence="20" type="ORF">E6K79_08590</name>
</gene>
<dbReference type="UniPathway" id="UPA00557">
    <property type="reaction ID" value="UER00614"/>
</dbReference>
<feature type="transmembrane region" description="Helical" evidence="19">
    <location>
        <begin position="213"/>
        <end position="232"/>
    </location>
</feature>
<comment type="subcellular location">
    <subcellularLocation>
        <location evidence="2">Cell membrane</location>
        <topology evidence="2">Multi-pass membrane protein</topology>
    </subcellularLocation>
</comment>
<accession>A0A538TK84</accession>
<evidence type="ECO:0000256" key="5">
    <source>
        <dbReference type="ARBA" id="ARBA00010185"/>
    </source>
</evidence>
<evidence type="ECO:0000256" key="10">
    <source>
        <dbReference type="ARBA" id="ARBA00022679"/>
    </source>
</evidence>
<evidence type="ECO:0000256" key="4">
    <source>
        <dbReference type="ARBA" id="ARBA00005189"/>
    </source>
</evidence>
<comment type="caution">
    <text evidence="20">The sequence shown here is derived from an EMBL/GenBank/DDBJ whole genome shotgun (WGS) entry which is preliminary data.</text>
</comment>
<evidence type="ECO:0000256" key="9">
    <source>
        <dbReference type="ARBA" id="ARBA00022516"/>
    </source>
</evidence>
<dbReference type="GO" id="GO:0016024">
    <property type="term" value="P:CDP-diacylglycerol biosynthetic process"/>
    <property type="evidence" value="ECO:0007669"/>
    <property type="project" value="UniProtKB-UniPathway"/>
</dbReference>
<comment type="catalytic activity">
    <reaction evidence="1 18">
        <text>a 1,2-diacyl-sn-glycero-3-phosphate + CTP + H(+) = a CDP-1,2-diacyl-sn-glycerol + diphosphate</text>
        <dbReference type="Rhea" id="RHEA:16229"/>
        <dbReference type="ChEBI" id="CHEBI:15378"/>
        <dbReference type="ChEBI" id="CHEBI:33019"/>
        <dbReference type="ChEBI" id="CHEBI:37563"/>
        <dbReference type="ChEBI" id="CHEBI:58332"/>
        <dbReference type="ChEBI" id="CHEBI:58608"/>
        <dbReference type="EC" id="2.7.7.41"/>
    </reaction>
</comment>
<keyword evidence="11 18" id="KW-0812">Transmembrane</keyword>
<comment type="similarity">
    <text evidence="5 18">Belongs to the CDS family.</text>
</comment>
<keyword evidence="16" id="KW-0594">Phospholipid biosynthesis</keyword>
<keyword evidence="9" id="KW-0444">Lipid biosynthesis</keyword>
<dbReference type="PANTHER" id="PTHR46382:SF1">
    <property type="entry name" value="PHOSPHATIDATE CYTIDYLYLTRANSFERASE"/>
    <property type="match status" value="1"/>
</dbReference>
<evidence type="ECO:0000256" key="12">
    <source>
        <dbReference type="ARBA" id="ARBA00022695"/>
    </source>
</evidence>
<evidence type="ECO:0000256" key="14">
    <source>
        <dbReference type="ARBA" id="ARBA00023098"/>
    </source>
</evidence>
<dbReference type="GO" id="GO:0004605">
    <property type="term" value="F:phosphatidate cytidylyltransferase activity"/>
    <property type="evidence" value="ECO:0007669"/>
    <property type="project" value="UniProtKB-EC"/>
</dbReference>
<reference evidence="20 21" key="1">
    <citation type="journal article" date="2019" name="Nat. Microbiol.">
        <title>Mediterranean grassland soil C-N compound turnover is dependent on rainfall and depth, and is mediated by genomically divergent microorganisms.</title>
        <authorList>
            <person name="Diamond S."/>
            <person name="Andeer P.F."/>
            <person name="Li Z."/>
            <person name="Crits-Christoph A."/>
            <person name="Burstein D."/>
            <person name="Anantharaman K."/>
            <person name="Lane K.R."/>
            <person name="Thomas B.C."/>
            <person name="Pan C."/>
            <person name="Northen T.R."/>
            <person name="Banfield J.F."/>
        </authorList>
    </citation>
    <scope>NUCLEOTIDE SEQUENCE [LARGE SCALE GENOMIC DNA]</scope>
    <source>
        <strain evidence="20">WS_9</strain>
    </source>
</reference>
<dbReference type="PROSITE" id="PS01315">
    <property type="entry name" value="CDS"/>
    <property type="match status" value="1"/>
</dbReference>
<keyword evidence="14" id="KW-0443">Lipid metabolism</keyword>
<evidence type="ECO:0000256" key="13">
    <source>
        <dbReference type="ARBA" id="ARBA00022989"/>
    </source>
</evidence>
<name>A0A538TK84_UNCEI</name>
<protein>
    <recommendedName>
        <fullName evidence="7 18">Phosphatidate cytidylyltransferase</fullName>
        <ecNumber evidence="6 18">2.7.7.41</ecNumber>
    </recommendedName>
</protein>
<dbReference type="EMBL" id="VBOZ01000028">
    <property type="protein sequence ID" value="TMQ64034.1"/>
    <property type="molecule type" value="Genomic_DNA"/>
</dbReference>
<evidence type="ECO:0000256" key="17">
    <source>
        <dbReference type="ARBA" id="ARBA00023264"/>
    </source>
</evidence>
<dbReference type="AlphaFoldDB" id="A0A538TK84"/>
<evidence type="ECO:0000256" key="16">
    <source>
        <dbReference type="ARBA" id="ARBA00023209"/>
    </source>
</evidence>
<dbReference type="InterPro" id="IPR000374">
    <property type="entry name" value="PC_trans"/>
</dbReference>
<keyword evidence="17" id="KW-1208">Phospholipid metabolism</keyword>
<evidence type="ECO:0000256" key="8">
    <source>
        <dbReference type="ARBA" id="ARBA00022475"/>
    </source>
</evidence>
<dbReference type="Proteomes" id="UP000317691">
    <property type="component" value="Unassembled WGS sequence"/>
</dbReference>
<evidence type="ECO:0000256" key="3">
    <source>
        <dbReference type="ARBA" id="ARBA00005119"/>
    </source>
</evidence>
<feature type="transmembrane region" description="Helical" evidence="19">
    <location>
        <begin position="168"/>
        <end position="192"/>
    </location>
</feature>
<evidence type="ECO:0000313" key="20">
    <source>
        <dbReference type="EMBL" id="TMQ64034.1"/>
    </source>
</evidence>
<keyword evidence="8" id="KW-1003">Cell membrane</keyword>
<evidence type="ECO:0000256" key="7">
    <source>
        <dbReference type="ARBA" id="ARBA00019373"/>
    </source>
</evidence>
<proteinExistence type="inferred from homology"/>